<feature type="non-terminal residue" evidence="2">
    <location>
        <position position="26"/>
    </location>
</feature>
<keyword evidence="3" id="KW-1185">Reference proteome</keyword>
<organism evidence="2 3">
    <name type="scientific">Trichonephila clavata</name>
    <name type="common">Joro spider</name>
    <name type="synonym">Nephila clavata</name>
    <dbReference type="NCBI Taxonomy" id="2740835"/>
    <lineage>
        <taxon>Eukaryota</taxon>
        <taxon>Metazoa</taxon>
        <taxon>Ecdysozoa</taxon>
        <taxon>Arthropoda</taxon>
        <taxon>Chelicerata</taxon>
        <taxon>Arachnida</taxon>
        <taxon>Araneae</taxon>
        <taxon>Araneomorphae</taxon>
        <taxon>Entelegynae</taxon>
        <taxon>Araneoidea</taxon>
        <taxon>Nephilidae</taxon>
        <taxon>Trichonephila</taxon>
    </lineage>
</organism>
<name>A0A8X6GI70_TRICU</name>
<protein>
    <submittedName>
        <fullName evidence="2">Uncharacterized protein</fullName>
    </submittedName>
</protein>
<evidence type="ECO:0000256" key="1">
    <source>
        <dbReference type="SAM" id="MobiDB-lite"/>
    </source>
</evidence>
<accession>A0A8X6GI70</accession>
<proteinExistence type="predicted"/>
<sequence>MDLRKAIEIPSSNANDTANREAVVAR</sequence>
<evidence type="ECO:0000313" key="3">
    <source>
        <dbReference type="Proteomes" id="UP000887116"/>
    </source>
</evidence>
<gene>
    <name evidence="2" type="ORF">TNCT_385771</name>
</gene>
<evidence type="ECO:0000313" key="2">
    <source>
        <dbReference type="EMBL" id="GFR02465.1"/>
    </source>
</evidence>
<reference evidence="2" key="1">
    <citation type="submission" date="2020-07" db="EMBL/GenBank/DDBJ databases">
        <title>Multicomponent nature underlies the extraordinary mechanical properties of spider dragline silk.</title>
        <authorList>
            <person name="Kono N."/>
            <person name="Nakamura H."/>
            <person name="Mori M."/>
            <person name="Yoshida Y."/>
            <person name="Ohtoshi R."/>
            <person name="Malay A.D."/>
            <person name="Moran D.A.P."/>
            <person name="Tomita M."/>
            <person name="Numata K."/>
            <person name="Arakawa K."/>
        </authorList>
    </citation>
    <scope>NUCLEOTIDE SEQUENCE</scope>
</reference>
<feature type="region of interest" description="Disordered" evidence="1">
    <location>
        <begin position="1"/>
        <end position="26"/>
    </location>
</feature>
<dbReference type="AlphaFoldDB" id="A0A8X6GI70"/>
<comment type="caution">
    <text evidence="2">The sequence shown here is derived from an EMBL/GenBank/DDBJ whole genome shotgun (WGS) entry which is preliminary data.</text>
</comment>
<dbReference type="EMBL" id="BMAO01035268">
    <property type="protein sequence ID" value="GFR02465.1"/>
    <property type="molecule type" value="Genomic_DNA"/>
</dbReference>
<dbReference type="Proteomes" id="UP000887116">
    <property type="component" value="Unassembled WGS sequence"/>
</dbReference>